<gene>
    <name evidence="2" type="ORF">CWB96_03400</name>
    <name evidence="1" type="ORF">CWB97_09785</name>
</gene>
<evidence type="ECO:0000313" key="4">
    <source>
        <dbReference type="Proteomes" id="UP000307706"/>
    </source>
</evidence>
<name>A0A5S3XVE5_9GAMM</name>
<evidence type="ECO:0000313" key="2">
    <source>
        <dbReference type="EMBL" id="TMP61703.1"/>
    </source>
</evidence>
<protein>
    <recommendedName>
        <fullName evidence="5">TonB C-terminal domain-containing protein</fullName>
    </recommendedName>
</protein>
<reference evidence="2" key="3">
    <citation type="submission" date="2019-09" db="EMBL/GenBank/DDBJ databases">
        <title>Co-occurence of chitin degradation, pigmentation and bioactivity in marine Pseudoalteromonas.</title>
        <authorList>
            <person name="Sonnenschein E.C."/>
            <person name="Bech P.K."/>
        </authorList>
    </citation>
    <scope>NUCLEOTIDE SEQUENCE</scope>
    <source>
        <strain evidence="2">S2231</strain>
        <strain evidence="3">S2233</strain>
    </source>
</reference>
<dbReference type="EMBL" id="PNCK01000032">
    <property type="protein sequence ID" value="TMP43162.1"/>
    <property type="molecule type" value="Genomic_DNA"/>
</dbReference>
<organism evidence="2 4">
    <name type="scientific">Pseudoalteromonas citrea</name>
    <dbReference type="NCBI Taxonomy" id="43655"/>
    <lineage>
        <taxon>Bacteria</taxon>
        <taxon>Pseudomonadati</taxon>
        <taxon>Pseudomonadota</taxon>
        <taxon>Gammaproteobacteria</taxon>
        <taxon>Alteromonadales</taxon>
        <taxon>Pseudoalteromonadaceae</taxon>
        <taxon>Pseudoalteromonas</taxon>
    </lineage>
</organism>
<dbReference type="RefSeq" id="WP_138596841.1">
    <property type="nucleotide sequence ID" value="NZ_PNCK01000032.1"/>
</dbReference>
<dbReference type="EMBL" id="PNCL01000015">
    <property type="protein sequence ID" value="TMP61703.1"/>
    <property type="molecule type" value="Genomic_DNA"/>
</dbReference>
<sequence>MRTSLITKLRAIFIGSTAVLLVSTLFMGMHLMKAAVDEQKELVIRPKVDVALLTPPPPPPPPLKSANKSANESTTIDIMGLGSNLQVKYSKNPTMAIPKVESLDVPQLDLSEFQVIDTFSTSVPMLKVEHLDNVPKVISQKYIKPPKSVRKYGNNRIATKVKLIIDQTGKPYISKIIDPVYPEMIKIIKLWVQQAKFEIPKKEGKPVQAVYFYGINFNYG</sequence>
<reference evidence="4" key="2">
    <citation type="submission" date="2019-06" db="EMBL/GenBank/DDBJ databases">
        <title>Co-occurence of chitin degradation, pigmentation and bioactivity in marine Pseudoalteromonas.</title>
        <authorList>
            <person name="Sonnenschein E.C."/>
            <person name="Bech P.K."/>
        </authorList>
    </citation>
    <scope>NUCLEOTIDE SEQUENCE [LARGE SCALE GENOMIC DNA]</scope>
    <source>
        <strain evidence="4">S2231</strain>
        <strain evidence="1">S2233</strain>
    </source>
</reference>
<accession>A0A5S3XVE5</accession>
<evidence type="ECO:0000313" key="1">
    <source>
        <dbReference type="EMBL" id="TMP43162.1"/>
    </source>
</evidence>
<proteinExistence type="predicted"/>
<dbReference type="Proteomes" id="UP000307706">
    <property type="component" value="Unassembled WGS sequence"/>
</dbReference>
<reference evidence="2 4" key="1">
    <citation type="submission" date="2017-12" db="EMBL/GenBank/DDBJ databases">
        <authorList>
            <person name="Paulsen S."/>
            <person name="Gram L.K."/>
        </authorList>
    </citation>
    <scope>NUCLEOTIDE SEQUENCE [LARGE SCALE GENOMIC DNA]</scope>
    <source>
        <strain evidence="2 4">S2231</strain>
        <strain evidence="1">S2233</strain>
    </source>
</reference>
<evidence type="ECO:0008006" key="5">
    <source>
        <dbReference type="Google" id="ProtNLM"/>
    </source>
</evidence>
<dbReference type="AlphaFoldDB" id="A0A5S3XVE5"/>
<dbReference type="Proteomes" id="UP000305730">
    <property type="component" value="Unassembled WGS sequence"/>
</dbReference>
<keyword evidence="3" id="KW-1185">Reference proteome</keyword>
<dbReference type="OrthoDB" id="5704162at2"/>
<comment type="caution">
    <text evidence="2">The sequence shown here is derived from an EMBL/GenBank/DDBJ whole genome shotgun (WGS) entry which is preliminary data.</text>
</comment>
<evidence type="ECO:0000313" key="3">
    <source>
        <dbReference type="Proteomes" id="UP000305730"/>
    </source>
</evidence>